<dbReference type="CDD" id="cd13777">
    <property type="entry name" value="Aar2_N"/>
    <property type="match status" value="1"/>
</dbReference>
<sequence length="378" mass="43317">MDQDTAKRLFADGGTFVMLGVPEGTEFGIDMKSWNTGERFRGIKMIPPGIHYIFYSAVGSYGEISPRVGFFHNFRKSELLVKKWDKEKEDISSEEVSESEVLQLRDNILALDKFLGPYPFDISEKWNNLSTHLTETLIKNLSSSSGYVRSALELMSCKDEDRPRAGKTVDGVAPQATRKLRPSFSYNPENDLLPDLKAIEGTALRLNTFPERNYPEGSTAAEITKHHLDNTYVLEVFLKNYTNPIDIIGELEFAYICFLVGHSLEAFEHWKKLVVLLCSCETAIKKYRAIYDDFITLLEEQVREIPEEFLADIVANNNFVYVKLRNLFRAVMESSVDGILKTKIERFRDQLTEAYLWDFTHLDEEDEEDLPVVVDMSA</sequence>
<dbReference type="InterPro" id="IPR007946">
    <property type="entry name" value="AAR2"/>
</dbReference>
<dbReference type="RefSeq" id="XP_017783525.1">
    <property type="nucleotide sequence ID" value="XM_017928036.1"/>
</dbReference>
<dbReference type="InterPro" id="IPR038514">
    <property type="entry name" value="AAR2_C_sf"/>
</dbReference>
<dbReference type="InterPro" id="IPR033648">
    <property type="entry name" value="AAR2_C"/>
</dbReference>
<protein>
    <recommendedName>
        <fullName evidence="2">Protein AAR2 homolog</fullName>
    </recommendedName>
    <alternativeName>
        <fullName evidence="3">AAR2 splicing factor homolog</fullName>
    </alternativeName>
</protein>
<evidence type="ECO:0000313" key="6">
    <source>
        <dbReference type="Proteomes" id="UP000695000"/>
    </source>
</evidence>
<gene>
    <name evidence="7" type="primary">LOC108567521</name>
</gene>
<keyword evidence="6" id="KW-1185">Reference proteome</keyword>
<evidence type="ECO:0000259" key="4">
    <source>
        <dbReference type="Pfam" id="PF05282"/>
    </source>
</evidence>
<evidence type="ECO:0000256" key="1">
    <source>
        <dbReference type="ARBA" id="ARBA00006281"/>
    </source>
</evidence>
<proteinExistence type="inferred from homology"/>
<dbReference type="InterPro" id="IPR038516">
    <property type="entry name" value="AAR2_N_sf"/>
</dbReference>
<comment type="similarity">
    <text evidence="1">Belongs to the AAR2 family.</text>
</comment>
<dbReference type="Pfam" id="PF05282">
    <property type="entry name" value="AAR2"/>
    <property type="match status" value="1"/>
</dbReference>
<feature type="domain" description="AAR2 C-terminal" evidence="4">
    <location>
        <begin position="209"/>
        <end position="359"/>
    </location>
</feature>
<feature type="domain" description="AAR2 N-terminal" evidence="5">
    <location>
        <begin position="13"/>
        <end position="141"/>
    </location>
</feature>
<dbReference type="Pfam" id="PF20981">
    <property type="entry name" value="AAR2_1st"/>
    <property type="match status" value="1"/>
</dbReference>
<dbReference type="PANTHER" id="PTHR12689:SF4">
    <property type="entry name" value="PROTEIN AAR2 HOMOLOG"/>
    <property type="match status" value="1"/>
</dbReference>
<dbReference type="PANTHER" id="PTHR12689">
    <property type="entry name" value="A1 CISTRON SPLICING FACTOR AAR2-RELATED"/>
    <property type="match status" value="1"/>
</dbReference>
<accession>A0ABM1N9M5</accession>
<organism evidence="6 7">
    <name type="scientific">Nicrophorus vespilloides</name>
    <name type="common">Boreal carrion beetle</name>
    <dbReference type="NCBI Taxonomy" id="110193"/>
    <lineage>
        <taxon>Eukaryota</taxon>
        <taxon>Metazoa</taxon>
        <taxon>Ecdysozoa</taxon>
        <taxon>Arthropoda</taxon>
        <taxon>Hexapoda</taxon>
        <taxon>Insecta</taxon>
        <taxon>Pterygota</taxon>
        <taxon>Neoptera</taxon>
        <taxon>Endopterygota</taxon>
        <taxon>Coleoptera</taxon>
        <taxon>Polyphaga</taxon>
        <taxon>Staphyliniformia</taxon>
        <taxon>Silphidae</taxon>
        <taxon>Nicrophorinae</taxon>
        <taxon>Nicrophorus</taxon>
    </lineage>
</organism>
<dbReference type="CDD" id="cd13778">
    <property type="entry name" value="Aar2_C"/>
    <property type="match status" value="1"/>
</dbReference>
<dbReference type="Proteomes" id="UP000695000">
    <property type="component" value="Unplaced"/>
</dbReference>
<dbReference type="Gene3D" id="1.25.40.550">
    <property type="entry name" value="Aar2, C-terminal domain-like"/>
    <property type="match status" value="1"/>
</dbReference>
<evidence type="ECO:0000259" key="5">
    <source>
        <dbReference type="Pfam" id="PF20981"/>
    </source>
</evidence>
<evidence type="ECO:0000256" key="2">
    <source>
        <dbReference type="ARBA" id="ARBA00016372"/>
    </source>
</evidence>
<dbReference type="InterPro" id="IPR033647">
    <property type="entry name" value="Aar2_N"/>
</dbReference>
<dbReference type="Gene3D" id="2.60.34.20">
    <property type="match status" value="1"/>
</dbReference>
<evidence type="ECO:0000256" key="3">
    <source>
        <dbReference type="ARBA" id="ARBA00030625"/>
    </source>
</evidence>
<name>A0ABM1N9M5_NICVS</name>
<dbReference type="GeneID" id="108567521"/>
<evidence type="ECO:0000313" key="7">
    <source>
        <dbReference type="RefSeq" id="XP_017783525.1"/>
    </source>
</evidence>
<reference evidence="7" key="1">
    <citation type="submission" date="2025-08" db="UniProtKB">
        <authorList>
            <consortium name="RefSeq"/>
        </authorList>
    </citation>
    <scope>IDENTIFICATION</scope>
    <source>
        <tissue evidence="7">Whole Larva</tissue>
    </source>
</reference>